<evidence type="ECO:0000313" key="2">
    <source>
        <dbReference type="EMBL" id="KKN24936.1"/>
    </source>
</evidence>
<reference evidence="2" key="1">
    <citation type="journal article" date="2015" name="Nature">
        <title>Complex archaea that bridge the gap between prokaryotes and eukaryotes.</title>
        <authorList>
            <person name="Spang A."/>
            <person name="Saw J.H."/>
            <person name="Jorgensen S.L."/>
            <person name="Zaremba-Niedzwiedzka K."/>
            <person name="Martijn J."/>
            <person name="Lind A.E."/>
            <person name="van Eijk R."/>
            <person name="Schleper C."/>
            <person name="Guy L."/>
            <person name="Ettema T.J."/>
        </authorList>
    </citation>
    <scope>NUCLEOTIDE SEQUENCE</scope>
</reference>
<comment type="caution">
    <text evidence="2">The sequence shown here is derived from an EMBL/GenBank/DDBJ whole genome shotgun (WGS) entry which is preliminary data.</text>
</comment>
<protein>
    <submittedName>
        <fullName evidence="2">Uncharacterized protein</fullName>
    </submittedName>
</protein>
<name>A0A0F9RIW1_9ZZZZ</name>
<proteinExistence type="predicted"/>
<feature type="region of interest" description="Disordered" evidence="1">
    <location>
        <begin position="48"/>
        <end position="71"/>
    </location>
</feature>
<accession>A0A0F9RIW1</accession>
<dbReference type="EMBL" id="LAZR01002844">
    <property type="protein sequence ID" value="KKN24936.1"/>
    <property type="molecule type" value="Genomic_DNA"/>
</dbReference>
<gene>
    <name evidence="2" type="ORF">LCGC14_0889840</name>
</gene>
<sequence length="71" mass="7867">MINLLRSVAHRLLGRHTGAVQISDEPNVMWCPACKLAWRHLLGWSNTETTTGKAKTPGQVMDEPGRTKTPT</sequence>
<organism evidence="2">
    <name type="scientific">marine sediment metagenome</name>
    <dbReference type="NCBI Taxonomy" id="412755"/>
    <lineage>
        <taxon>unclassified sequences</taxon>
        <taxon>metagenomes</taxon>
        <taxon>ecological metagenomes</taxon>
    </lineage>
</organism>
<evidence type="ECO:0000256" key="1">
    <source>
        <dbReference type="SAM" id="MobiDB-lite"/>
    </source>
</evidence>
<dbReference type="AlphaFoldDB" id="A0A0F9RIW1"/>